<feature type="transmembrane region" description="Helical" evidence="1">
    <location>
        <begin position="70"/>
        <end position="90"/>
    </location>
</feature>
<feature type="transmembrane region" description="Helical" evidence="1">
    <location>
        <begin position="102"/>
        <end position="122"/>
    </location>
</feature>
<dbReference type="PANTHER" id="PTHR38568:SF2">
    <property type="entry name" value="DUF445 DOMAIN-CONTAINING PROTEIN"/>
    <property type="match status" value="1"/>
</dbReference>
<dbReference type="AlphaFoldDB" id="A0A9X0CLX7"/>
<evidence type="ECO:0000313" key="2">
    <source>
        <dbReference type="EMBL" id="KAJ7365442.1"/>
    </source>
</evidence>
<protein>
    <submittedName>
        <fullName evidence="2">Uncharacterized protein</fullName>
    </submittedName>
</protein>
<reference evidence="2" key="1">
    <citation type="submission" date="2023-01" db="EMBL/GenBank/DDBJ databases">
        <title>Genome assembly of the deep-sea coral Lophelia pertusa.</title>
        <authorList>
            <person name="Herrera S."/>
            <person name="Cordes E."/>
        </authorList>
    </citation>
    <scope>NUCLEOTIDE SEQUENCE</scope>
    <source>
        <strain evidence="2">USNM1676648</strain>
        <tissue evidence="2">Polyp</tissue>
    </source>
</reference>
<accession>A0A9X0CLX7</accession>
<evidence type="ECO:0000313" key="3">
    <source>
        <dbReference type="Proteomes" id="UP001163046"/>
    </source>
</evidence>
<gene>
    <name evidence="2" type="ORF">OS493_005549</name>
</gene>
<organism evidence="2 3">
    <name type="scientific">Desmophyllum pertusum</name>
    <dbReference type="NCBI Taxonomy" id="174260"/>
    <lineage>
        <taxon>Eukaryota</taxon>
        <taxon>Metazoa</taxon>
        <taxon>Cnidaria</taxon>
        <taxon>Anthozoa</taxon>
        <taxon>Hexacorallia</taxon>
        <taxon>Scleractinia</taxon>
        <taxon>Caryophylliina</taxon>
        <taxon>Caryophylliidae</taxon>
        <taxon>Desmophyllum</taxon>
    </lineage>
</organism>
<evidence type="ECO:0000256" key="1">
    <source>
        <dbReference type="SAM" id="Phobius"/>
    </source>
</evidence>
<dbReference type="PANTHER" id="PTHR38568">
    <property type="entry name" value="DUF445 DOMAIN-CONTAINING PROTEIN-RELATED"/>
    <property type="match status" value="1"/>
</dbReference>
<proteinExistence type="predicted"/>
<keyword evidence="1" id="KW-0812">Transmembrane</keyword>
<keyword evidence="1" id="KW-0472">Membrane</keyword>
<keyword evidence="3" id="KW-1185">Reference proteome</keyword>
<dbReference type="Proteomes" id="UP001163046">
    <property type="component" value="Unassembled WGS sequence"/>
</dbReference>
<dbReference type="EMBL" id="MU827303">
    <property type="protein sequence ID" value="KAJ7365442.1"/>
    <property type="molecule type" value="Genomic_DNA"/>
</dbReference>
<sequence>MSTSRYGTFLDSLDVERTELRSVSEPTEADEMNVNITQSHYPILQRQDAMIQNRLPLLCHTFINWTSSSGVACILICLHLSIIGLFALSLTSYEDYELWRHIAQFVFLVAHLDLLEAVVVYYRYQDICESVRTSVINTFFDETFLELYSTQKLNQQIVRLNIEGHLQRILQSEVVDELIGTELQALAMSPEGQLLSGAGIKLSSLRPLVKPFVVELLTDVVPVIMERFSSYTQDEGIKRLKKEVKSYTTRRKDEVSSERVELLIRHIMRSHLNLLVILGCAFGISLDFREVPIKKPPTEELLKLFKRLADKQFNLFCVENCVMLPTVNESSAKASKSSDDATYCDEVSREGRHCNWLL</sequence>
<dbReference type="OrthoDB" id="446769at2759"/>
<comment type="caution">
    <text evidence="2">The sequence shown here is derived from an EMBL/GenBank/DDBJ whole genome shotgun (WGS) entry which is preliminary data.</text>
</comment>
<keyword evidence="1" id="KW-1133">Transmembrane helix</keyword>
<name>A0A9X0CLX7_9CNID</name>